<dbReference type="Pfam" id="PF02811">
    <property type="entry name" value="PHP"/>
    <property type="match status" value="1"/>
</dbReference>
<dbReference type="GO" id="GO:0008408">
    <property type="term" value="F:3'-5' exonuclease activity"/>
    <property type="evidence" value="ECO:0007669"/>
    <property type="project" value="InterPro"/>
</dbReference>
<dbReference type="EMBL" id="BARS01026614">
    <property type="protein sequence ID" value="GAG02598.1"/>
    <property type="molecule type" value="Genomic_DNA"/>
</dbReference>
<accession>X0UQM7</accession>
<name>X0UQM7_9ZZZZ</name>
<dbReference type="AlphaFoldDB" id="X0UQM7"/>
<comment type="caution">
    <text evidence="2">The sequence shown here is derived from an EMBL/GenBank/DDBJ whole genome shotgun (WGS) entry which is preliminary data.</text>
</comment>
<dbReference type="SMART" id="SM00481">
    <property type="entry name" value="POLIIIAc"/>
    <property type="match status" value="1"/>
</dbReference>
<dbReference type="GO" id="GO:0006260">
    <property type="term" value="P:DNA replication"/>
    <property type="evidence" value="ECO:0007669"/>
    <property type="project" value="InterPro"/>
</dbReference>
<organism evidence="2">
    <name type="scientific">marine sediment metagenome</name>
    <dbReference type="NCBI Taxonomy" id="412755"/>
    <lineage>
        <taxon>unclassified sequences</taxon>
        <taxon>metagenomes</taxon>
        <taxon>ecological metagenomes</taxon>
    </lineage>
</organism>
<feature type="domain" description="Polymerase/histidinol phosphatase N-terminal" evidence="1">
    <location>
        <begin position="6"/>
        <end position="73"/>
    </location>
</feature>
<evidence type="ECO:0000259" key="1">
    <source>
        <dbReference type="SMART" id="SM00481"/>
    </source>
</evidence>
<gene>
    <name evidence="2" type="ORF">S01H1_41932</name>
</gene>
<dbReference type="InterPro" id="IPR004805">
    <property type="entry name" value="DnaE2/DnaE/PolC"/>
</dbReference>
<dbReference type="PANTHER" id="PTHR32294">
    <property type="entry name" value="DNA POLYMERASE III SUBUNIT ALPHA"/>
    <property type="match status" value="1"/>
</dbReference>
<feature type="non-terminal residue" evidence="2">
    <location>
        <position position="127"/>
    </location>
</feature>
<dbReference type="Gene3D" id="3.20.20.140">
    <property type="entry name" value="Metal-dependent hydrolases"/>
    <property type="match status" value="1"/>
</dbReference>
<reference evidence="2" key="1">
    <citation type="journal article" date="2014" name="Front. Microbiol.">
        <title>High frequency of phylogenetically diverse reductive dehalogenase-homologous genes in deep subseafloor sedimentary metagenomes.</title>
        <authorList>
            <person name="Kawai M."/>
            <person name="Futagami T."/>
            <person name="Toyoda A."/>
            <person name="Takaki Y."/>
            <person name="Nishi S."/>
            <person name="Hori S."/>
            <person name="Arai W."/>
            <person name="Tsubouchi T."/>
            <person name="Morono Y."/>
            <person name="Uchiyama I."/>
            <person name="Ito T."/>
            <person name="Fujiyama A."/>
            <person name="Inagaki F."/>
            <person name="Takami H."/>
        </authorList>
    </citation>
    <scope>NUCLEOTIDE SEQUENCE</scope>
    <source>
        <strain evidence="2">Expedition CK06-06</strain>
    </source>
</reference>
<dbReference type="InterPro" id="IPR016195">
    <property type="entry name" value="Pol/histidinol_Pase-like"/>
</dbReference>
<dbReference type="InterPro" id="IPR003141">
    <property type="entry name" value="Pol/His_phosphatase_N"/>
</dbReference>
<protein>
    <recommendedName>
        <fullName evidence="1">Polymerase/histidinol phosphatase N-terminal domain-containing protein</fullName>
    </recommendedName>
</protein>
<dbReference type="SUPFAM" id="SSF89550">
    <property type="entry name" value="PHP domain-like"/>
    <property type="match status" value="1"/>
</dbReference>
<sequence length="127" mass="14287">MSGKFVHLHTHSEYSILDSSCKIAGLINRAAECGMDSLALTDHGVMSGAIKFYREAKKQGIKPIIGCEVYLAPGDRRERKLRDGQKYFHLVLLASSNEGYKNLVRLVSLGHTEGFYYKPRVDKELLQ</sequence>
<proteinExistence type="predicted"/>
<dbReference type="PANTHER" id="PTHR32294:SF0">
    <property type="entry name" value="DNA POLYMERASE III SUBUNIT ALPHA"/>
    <property type="match status" value="1"/>
</dbReference>
<evidence type="ECO:0000313" key="2">
    <source>
        <dbReference type="EMBL" id="GAG02598.1"/>
    </source>
</evidence>
<dbReference type="InterPro" id="IPR004013">
    <property type="entry name" value="PHP_dom"/>
</dbReference>